<feature type="compositionally biased region" description="Basic residues" evidence="1">
    <location>
        <begin position="1"/>
        <end position="11"/>
    </location>
</feature>
<name>A0ABP5JHD8_9ACTN</name>
<evidence type="ECO:0000313" key="2">
    <source>
        <dbReference type="EMBL" id="GAA2118084.1"/>
    </source>
</evidence>
<sequence length="65" mass="7121">MSRRAPSRRRRVEPYGVDRQGGQIGAAARRDQKAFGAQRMRSVFEPDLEGRAVVVDPLGPGTGAR</sequence>
<gene>
    <name evidence="2" type="ORF">GCM10009727_00820</name>
</gene>
<proteinExistence type="predicted"/>
<reference evidence="3" key="1">
    <citation type="journal article" date="2019" name="Int. J. Syst. Evol. Microbiol.">
        <title>The Global Catalogue of Microorganisms (GCM) 10K type strain sequencing project: providing services to taxonomists for standard genome sequencing and annotation.</title>
        <authorList>
            <consortium name="The Broad Institute Genomics Platform"/>
            <consortium name="The Broad Institute Genome Sequencing Center for Infectious Disease"/>
            <person name="Wu L."/>
            <person name="Ma J."/>
        </authorList>
    </citation>
    <scope>NUCLEOTIDE SEQUENCE [LARGE SCALE GENOMIC DNA]</scope>
    <source>
        <strain evidence="3">JCM 13850</strain>
    </source>
</reference>
<organism evidence="2 3">
    <name type="scientific">Actinomadura napierensis</name>
    <dbReference type="NCBI Taxonomy" id="267854"/>
    <lineage>
        <taxon>Bacteria</taxon>
        <taxon>Bacillati</taxon>
        <taxon>Actinomycetota</taxon>
        <taxon>Actinomycetes</taxon>
        <taxon>Streptosporangiales</taxon>
        <taxon>Thermomonosporaceae</taxon>
        <taxon>Actinomadura</taxon>
    </lineage>
</organism>
<evidence type="ECO:0000256" key="1">
    <source>
        <dbReference type="SAM" id="MobiDB-lite"/>
    </source>
</evidence>
<dbReference type="RefSeq" id="WP_344260038.1">
    <property type="nucleotide sequence ID" value="NZ_BAAAMR010000001.1"/>
</dbReference>
<keyword evidence="3" id="KW-1185">Reference proteome</keyword>
<accession>A0ABP5JHD8</accession>
<protein>
    <submittedName>
        <fullName evidence="2">Uncharacterized protein</fullName>
    </submittedName>
</protein>
<feature type="region of interest" description="Disordered" evidence="1">
    <location>
        <begin position="1"/>
        <end position="31"/>
    </location>
</feature>
<dbReference type="EMBL" id="BAAAMR010000001">
    <property type="protein sequence ID" value="GAA2118084.1"/>
    <property type="molecule type" value="Genomic_DNA"/>
</dbReference>
<comment type="caution">
    <text evidence="2">The sequence shown here is derived from an EMBL/GenBank/DDBJ whole genome shotgun (WGS) entry which is preliminary data.</text>
</comment>
<evidence type="ECO:0000313" key="3">
    <source>
        <dbReference type="Proteomes" id="UP001501020"/>
    </source>
</evidence>
<dbReference type="Proteomes" id="UP001501020">
    <property type="component" value="Unassembled WGS sequence"/>
</dbReference>